<dbReference type="InterPro" id="IPR011759">
    <property type="entry name" value="Cyt_c_oxidase_su2_TM_dom"/>
</dbReference>
<dbReference type="GO" id="GO:0042773">
    <property type="term" value="P:ATP synthesis coupled electron transport"/>
    <property type="evidence" value="ECO:0007669"/>
    <property type="project" value="TreeGrafter"/>
</dbReference>
<protein>
    <recommendedName>
        <fullName evidence="15">Cytochrome c oxidase subunit 2</fullName>
        <ecNumber evidence="15">7.1.1.9</ecNumber>
    </recommendedName>
</protein>
<evidence type="ECO:0000256" key="1">
    <source>
        <dbReference type="ARBA" id="ARBA00004141"/>
    </source>
</evidence>
<dbReference type="InterPro" id="IPR002429">
    <property type="entry name" value="CcO_II-like_C"/>
</dbReference>
<dbReference type="InterPro" id="IPR045187">
    <property type="entry name" value="CcO_II"/>
</dbReference>
<dbReference type="PRINTS" id="PR01166">
    <property type="entry name" value="CYCOXIDASEII"/>
</dbReference>
<dbReference type="GO" id="GO:0004129">
    <property type="term" value="F:cytochrome-c oxidase activity"/>
    <property type="evidence" value="ECO:0007669"/>
    <property type="project" value="UniProtKB-EC"/>
</dbReference>
<feature type="transmembrane region" description="Helical" evidence="16">
    <location>
        <begin position="100"/>
        <end position="122"/>
    </location>
</feature>
<comment type="catalytic activity">
    <reaction evidence="13 15">
        <text>4 Fe(II)-[cytochrome c] + O2 + 8 H(+)(in) = 4 Fe(III)-[cytochrome c] + 2 H2O + 4 H(+)(out)</text>
        <dbReference type="Rhea" id="RHEA:11436"/>
        <dbReference type="Rhea" id="RHEA-COMP:10350"/>
        <dbReference type="Rhea" id="RHEA-COMP:14399"/>
        <dbReference type="ChEBI" id="CHEBI:15377"/>
        <dbReference type="ChEBI" id="CHEBI:15378"/>
        <dbReference type="ChEBI" id="CHEBI:15379"/>
        <dbReference type="ChEBI" id="CHEBI:29033"/>
        <dbReference type="ChEBI" id="CHEBI:29034"/>
        <dbReference type="EC" id="7.1.1.9"/>
    </reaction>
</comment>
<comment type="subcellular location">
    <subcellularLocation>
        <location evidence="14">Cell membrane</location>
        <topology evidence="14">Multi-pass membrane protein</topology>
    </subcellularLocation>
    <subcellularLocation>
        <location evidence="1">Membrane</location>
        <topology evidence="1">Multi-pass membrane protein</topology>
    </subcellularLocation>
</comment>
<evidence type="ECO:0000256" key="14">
    <source>
        <dbReference type="RuleBase" id="RU000456"/>
    </source>
</evidence>
<dbReference type="PROSITE" id="PS50999">
    <property type="entry name" value="COX2_TM"/>
    <property type="match status" value="1"/>
</dbReference>
<dbReference type="Proteomes" id="UP000190092">
    <property type="component" value="Unassembled WGS sequence"/>
</dbReference>
<dbReference type="InterPro" id="IPR014222">
    <property type="entry name" value="Cyt_c_oxidase_su2"/>
</dbReference>
<dbReference type="GO" id="GO:0005886">
    <property type="term" value="C:plasma membrane"/>
    <property type="evidence" value="ECO:0007669"/>
    <property type="project" value="UniProtKB-SubCell"/>
</dbReference>
<keyword evidence="5 14" id="KW-0812">Transmembrane</keyword>
<feature type="domain" description="Cytochrome oxidase subunit II transmembrane region profile" evidence="18">
    <location>
        <begin position="33"/>
        <end position="128"/>
    </location>
</feature>
<dbReference type="NCBIfam" id="TIGR02866">
    <property type="entry name" value="CoxB"/>
    <property type="match status" value="1"/>
</dbReference>
<organism evidence="19 20">
    <name type="scientific">Enhydrobacter aerosaccus</name>
    <dbReference type="NCBI Taxonomy" id="225324"/>
    <lineage>
        <taxon>Bacteria</taxon>
        <taxon>Pseudomonadati</taxon>
        <taxon>Pseudomonadota</taxon>
        <taxon>Alphaproteobacteria</taxon>
        <taxon>Hyphomicrobiales</taxon>
        <taxon>Enhydrobacter</taxon>
    </lineage>
</organism>
<evidence type="ECO:0000256" key="13">
    <source>
        <dbReference type="ARBA" id="ARBA00047816"/>
    </source>
</evidence>
<comment type="similarity">
    <text evidence="2 14">Belongs to the cytochrome c oxidase subunit 2 family.</text>
</comment>
<dbReference type="Pfam" id="PF02790">
    <property type="entry name" value="COX2_TM"/>
    <property type="match status" value="1"/>
</dbReference>
<dbReference type="EMBL" id="FUWJ01000001">
    <property type="protein sequence ID" value="SJZ31845.1"/>
    <property type="molecule type" value="Genomic_DNA"/>
</dbReference>
<dbReference type="EC" id="7.1.1.9" evidence="15"/>
<keyword evidence="4 14" id="KW-0679">Respiratory chain</keyword>
<dbReference type="SUPFAM" id="SSF81464">
    <property type="entry name" value="Cytochrome c oxidase subunit II-like, transmembrane region"/>
    <property type="match status" value="1"/>
</dbReference>
<comment type="function">
    <text evidence="12 15">Subunits I and II form the functional core of the enzyme complex. Electrons originating in cytochrome c are transferred via heme a and Cu(A) to the binuclear center formed by heme a3 and Cu(B).</text>
</comment>
<feature type="transmembrane region" description="Helical" evidence="16">
    <location>
        <begin position="58"/>
        <end position="79"/>
    </location>
</feature>
<evidence type="ECO:0000256" key="11">
    <source>
        <dbReference type="ARBA" id="ARBA00023136"/>
    </source>
</evidence>
<dbReference type="Gene3D" id="2.60.40.420">
    <property type="entry name" value="Cupredoxins - blue copper proteins"/>
    <property type="match status" value="1"/>
</dbReference>
<dbReference type="InterPro" id="IPR036257">
    <property type="entry name" value="Cyt_c_oxidase_su2_TM_sf"/>
</dbReference>
<dbReference type="GO" id="GO:0016491">
    <property type="term" value="F:oxidoreductase activity"/>
    <property type="evidence" value="ECO:0007669"/>
    <property type="project" value="InterPro"/>
</dbReference>
<evidence type="ECO:0000259" key="18">
    <source>
        <dbReference type="PROSITE" id="PS50999"/>
    </source>
</evidence>
<dbReference type="GO" id="GO:0005507">
    <property type="term" value="F:copper ion binding"/>
    <property type="evidence" value="ECO:0007669"/>
    <property type="project" value="InterPro"/>
</dbReference>
<evidence type="ECO:0000256" key="8">
    <source>
        <dbReference type="ARBA" id="ARBA00022982"/>
    </source>
</evidence>
<evidence type="ECO:0000256" key="6">
    <source>
        <dbReference type="ARBA" id="ARBA00022723"/>
    </source>
</evidence>
<keyword evidence="6 15" id="KW-0479">Metal-binding</keyword>
<evidence type="ECO:0000256" key="16">
    <source>
        <dbReference type="SAM" id="Phobius"/>
    </source>
</evidence>
<evidence type="ECO:0000256" key="3">
    <source>
        <dbReference type="ARBA" id="ARBA00022448"/>
    </source>
</evidence>
<evidence type="ECO:0000313" key="20">
    <source>
        <dbReference type="Proteomes" id="UP000190092"/>
    </source>
</evidence>
<comment type="cofactor">
    <cofactor evidence="15">
        <name>Cu cation</name>
        <dbReference type="ChEBI" id="CHEBI:23378"/>
    </cofactor>
    <text evidence="15">Binds a copper A center.</text>
</comment>
<evidence type="ECO:0000256" key="4">
    <source>
        <dbReference type="ARBA" id="ARBA00022660"/>
    </source>
</evidence>
<sequence length="287" mass="31687">MIGKRVLGIFGFILTIAGVAFATGAQAQPVVGVPHDWQMAFPPSYTPVMEKLASLHDLLLVIITLISLFVLALLIYVVFRFHASRNPTPSAVTHNTVLEIAWTIVPILILVVIAIPSFRLLYYGDKAPDAAFTVKVTGHQWYWQYEYPDQGNFSIDSRILAEADRVKQKPEIPRLLAVDEEMVIPVNTTIRIIGTGADVMHGWTVPGFGIKKTVIPGRINEGWISVEHEGYYFGECSQICGNGHTFMPIAVRVVSKAEFDKWVEQKKKSAGLLPATGFASATIPANR</sequence>
<evidence type="ECO:0000256" key="7">
    <source>
        <dbReference type="ARBA" id="ARBA00022967"/>
    </source>
</evidence>
<evidence type="ECO:0000313" key="19">
    <source>
        <dbReference type="EMBL" id="SJZ31845.1"/>
    </source>
</evidence>
<dbReference type="OrthoDB" id="9781261at2"/>
<keyword evidence="3 14" id="KW-0813">Transport</keyword>
<dbReference type="InterPro" id="IPR001505">
    <property type="entry name" value="Copper_CuA"/>
</dbReference>
<feature type="domain" description="Cytochrome oxidase subunit II copper A binding" evidence="17">
    <location>
        <begin position="129"/>
        <end position="265"/>
    </location>
</feature>
<evidence type="ECO:0000256" key="10">
    <source>
        <dbReference type="ARBA" id="ARBA00023008"/>
    </source>
</evidence>
<proteinExistence type="inferred from homology"/>
<dbReference type="STRING" id="225324.SAMN02745126_00266"/>
<keyword evidence="9 16" id="KW-1133">Transmembrane helix</keyword>
<dbReference type="PROSITE" id="PS50857">
    <property type="entry name" value="COX2_CUA"/>
    <property type="match status" value="1"/>
</dbReference>
<dbReference type="PROSITE" id="PS00078">
    <property type="entry name" value="COX2"/>
    <property type="match status" value="1"/>
</dbReference>
<dbReference type="PANTHER" id="PTHR22888">
    <property type="entry name" value="CYTOCHROME C OXIDASE, SUBUNIT II"/>
    <property type="match status" value="1"/>
</dbReference>
<gene>
    <name evidence="19" type="ORF">SAMN02745126_00266</name>
</gene>
<dbReference type="InterPro" id="IPR008972">
    <property type="entry name" value="Cupredoxin"/>
</dbReference>
<accession>A0A1T4JP71</accession>
<keyword evidence="20" id="KW-1185">Reference proteome</keyword>
<keyword evidence="11 16" id="KW-0472">Membrane</keyword>
<evidence type="ECO:0000256" key="15">
    <source>
        <dbReference type="RuleBase" id="RU004024"/>
    </source>
</evidence>
<keyword evidence="10 15" id="KW-0186">Copper</keyword>
<evidence type="ECO:0000256" key="5">
    <source>
        <dbReference type="ARBA" id="ARBA00022692"/>
    </source>
</evidence>
<dbReference type="PANTHER" id="PTHR22888:SF9">
    <property type="entry name" value="CYTOCHROME C OXIDASE SUBUNIT 2"/>
    <property type="match status" value="1"/>
</dbReference>
<dbReference type="Pfam" id="PF00116">
    <property type="entry name" value="COX2"/>
    <property type="match status" value="1"/>
</dbReference>
<dbReference type="Gene3D" id="1.10.287.90">
    <property type="match status" value="1"/>
</dbReference>
<reference evidence="20" key="1">
    <citation type="submission" date="2017-02" db="EMBL/GenBank/DDBJ databases">
        <authorList>
            <person name="Varghese N."/>
            <person name="Submissions S."/>
        </authorList>
    </citation>
    <scope>NUCLEOTIDE SEQUENCE [LARGE SCALE GENOMIC DNA]</scope>
    <source>
        <strain evidence="20">ATCC 27094</strain>
    </source>
</reference>
<evidence type="ECO:0000256" key="9">
    <source>
        <dbReference type="ARBA" id="ARBA00022989"/>
    </source>
</evidence>
<keyword evidence="7" id="KW-1278">Translocase</keyword>
<dbReference type="SUPFAM" id="SSF49503">
    <property type="entry name" value="Cupredoxins"/>
    <property type="match status" value="1"/>
</dbReference>
<dbReference type="AlphaFoldDB" id="A0A1T4JP71"/>
<evidence type="ECO:0000256" key="12">
    <source>
        <dbReference type="ARBA" id="ARBA00024688"/>
    </source>
</evidence>
<evidence type="ECO:0000256" key="2">
    <source>
        <dbReference type="ARBA" id="ARBA00007866"/>
    </source>
</evidence>
<keyword evidence="8 14" id="KW-0249">Electron transport</keyword>
<evidence type="ECO:0000259" key="17">
    <source>
        <dbReference type="PROSITE" id="PS50857"/>
    </source>
</evidence>
<name>A0A1T4JP71_9HYPH</name>